<dbReference type="InterPro" id="IPR026983">
    <property type="entry name" value="DHC"/>
</dbReference>
<proteinExistence type="predicted"/>
<dbReference type="PANTHER" id="PTHR10676">
    <property type="entry name" value="DYNEIN HEAVY CHAIN FAMILY PROTEIN"/>
    <property type="match status" value="1"/>
</dbReference>
<dbReference type="InterPro" id="IPR024743">
    <property type="entry name" value="Dynein_HC_stalk"/>
</dbReference>
<organism evidence="3 4">
    <name type="scientific">Oryzias melastigma</name>
    <name type="common">Marine medaka</name>
    <dbReference type="NCBI Taxonomy" id="30732"/>
    <lineage>
        <taxon>Eukaryota</taxon>
        <taxon>Metazoa</taxon>
        <taxon>Chordata</taxon>
        <taxon>Craniata</taxon>
        <taxon>Vertebrata</taxon>
        <taxon>Euteleostomi</taxon>
        <taxon>Actinopterygii</taxon>
        <taxon>Neopterygii</taxon>
        <taxon>Teleostei</taxon>
        <taxon>Neoteleostei</taxon>
        <taxon>Acanthomorphata</taxon>
        <taxon>Ovalentaria</taxon>
        <taxon>Atherinomorphae</taxon>
        <taxon>Beloniformes</taxon>
        <taxon>Adrianichthyidae</taxon>
        <taxon>Oryziinae</taxon>
        <taxon>Oryzias</taxon>
    </lineage>
</organism>
<dbReference type="GO" id="GO:0051959">
    <property type="term" value="F:dynein light intermediate chain binding"/>
    <property type="evidence" value="ECO:0007669"/>
    <property type="project" value="InterPro"/>
</dbReference>
<dbReference type="GO" id="GO:0036156">
    <property type="term" value="C:inner dynein arm"/>
    <property type="evidence" value="ECO:0007669"/>
    <property type="project" value="TreeGrafter"/>
</dbReference>
<feature type="coiled-coil region" evidence="1">
    <location>
        <begin position="141"/>
        <end position="214"/>
    </location>
</feature>
<evidence type="ECO:0000313" key="4">
    <source>
        <dbReference type="Proteomes" id="UP000646548"/>
    </source>
</evidence>
<dbReference type="Proteomes" id="UP000646548">
    <property type="component" value="Unassembled WGS sequence"/>
</dbReference>
<evidence type="ECO:0000313" key="3">
    <source>
        <dbReference type="EMBL" id="KAF6720128.1"/>
    </source>
</evidence>
<feature type="coiled-coil region" evidence="1">
    <location>
        <begin position="328"/>
        <end position="362"/>
    </location>
</feature>
<gene>
    <name evidence="3" type="ORF">FQA47_023361</name>
</gene>
<dbReference type="Gene3D" id="1.20.920.20">
    <property type="match status" value="2"/>
</dbReference>
<evidence type="ECO:0000259" key="2">
    <source>
        <dbReference type="Pfam" id="PF12777"/>
    </source>
</evidence>
<reference evidence="3" key="1">
    <citation type="journal article" name="BMC Genomics">
        <title>Long-read sequencing and de novo genome assembly of marine medaka (Oryzias melastigma).</title>
        <authorList>
            <person name="Liang P."/>
            <person name="Saqib H.S.A."/>
            <person name="Ni X."/>
            <person name="Shen Y."/>
        </authorList>
    </citation>
    <scope>NUCLEOTIDE SEQUENCE</scope>
    <source>
        <strain evidence="3">Bigg-433</strain>
    </source>
</reference>
<dbReference type="GO" id="GO:0036126">
    <property type="term" value="C:sperm flagellum"/>
    <property type="evidence" value="ECO:0007669"/>
    <property type="project" value="TreeGrafter"/>
</dbReference>
<dbReference type="GO" id="GO:0008569">
    <property type="term" value="F:minus-end-directed microtubule motor activity"/>
    <property type="evidence" value="ECO:0007669"/>
    <property type="project" value="TreeGrafter"/>
</dbReference>
<accession>A0A834C318</accession>
<evidence type="ECO:0000256" key="1">
    <source>
        <dbReference type="SAM" id="Coils"/>
    </source>
</evidence>
<dbReference type="PANTHER" id="PTHR10676:SF359">
    <property type="entry name" value="DYNEIN HEAVY CHAIN DOMAIN-CONTAINING PROTEIN 1"/>
    <property type="match status" value="1"/>
</dbReference>
<dbReference type="EMBL" id="WKFB01000530">
    <property type="protein sequence ID" value="KAF6720128.1"/>
    <property type="molecule type" value="Genomic_DNA"/>
</dbReference>
<sequence>MGQIYSNIHIFLLMPFVKSDCSEKPANNETQRAQLTKALKLSCCVEMFQTMSYHSLVEIAIQWLKLHPNETAVGDSVESLSLAMAGIHQSACQYASVLLGVQAFSPRTFVEFISHFDCLYDKLLKQWRSKSHRLYSSVVHLNALNNVTLQAKQNVVRLQEEVATKQQHEKELLRALEDQKNLLELAEEKCAAEENQLEQRKEQLNQAVEQAKSVFLLRLKILESLSPPDLEEVHHYRDPPEGVVQELEYFDCCTVTTEQLQQLEEIIQSPHFEPESVREVSKACESLCRWVLAVHEYCCKRHQLLLQQQMGLLVREAQSQVFLAQQQKQEASQCLEDLQLKIQAIQHELDRLLGDLHKAESHEKEVSIFDGKFEKHFRDWSSDCEEADLRHKNLPGDALILAAVISYLGPFGPDIRTELMSKVEGFVSDWRHRHKPHRCQNRLIYTLQLPLGEAVGLNEWQLENMQSARLLVKLLLWGHGESCSHRCPLLAETDQHLQISRRLLSKGENVTLEKELGFDLVVCADDLELLEKLDCAAEKGLKVLVTHAERANPSPEFLKKLKRPPGCWFQGLQQPLKFHIILSTDLPVTLLKSGIHASILAEVHVVDLSLSSKEIQELMLTQLLQPEDGELLIQHLRLKNYNQLLRGKMAAEKDALMDDILQWGPQLQKDPQLLPRVAAYEEETRKLEADIERVGEELEGHECLLAAPRRLMELPFDLYQALQDVSQPFSSLLLSPAGLH</sequence>
<dbReference type="Pfam" id="PF12777">
    <property type="entry name" value="MT"/>
    <property type="match status" value="1"/>
</dbReference>
<dbReference type="AlphaFoldDB" id="A0A834C318"/>
<name>A0A834C318_ORYME</name>
<keyword evidence="1" id="KW-0175">Coiled coil</keyword>
<dbReference type="GO" id="GO:0030317">
    <property type="term" value="P:flagellated sperm motility"/>
    <property type="evidence" value="ECO:0007669"/>
    <property type="project" value="TreeGrafter"/>
</dbReference>
<feature type="domain" description="Dynein heavy chain coiled coil stalk" evidence="2">
    <location>
        <begin position="243"/>
        <end position="423"/>
    </location>
</feature>
<protein>
    <submittedName>
        <fullName evidence="3">Dynein heavy chain 1, axonemal</fullName>
    </submittedName>
</protein>
<dbReference type="GO" id="GO:0045505">
    <property type="term" value="F:dynein intermediate chain binding"/>
    <property type="evidence" value="ECO:0007669"/>
    <property type="project" value="InterPro"/>
</dbReference>
<comment type="caution">
    <text evidence="3">The sequence shown here is derived from an EMBL/GenBank/DDBJ whole genome shotgun (WGS) entry which is preliminary data.</text>
</comment>